<name>A0A6J4V2U9_9BACT</name>
<dbReference type="PANTHER" id="PTHR43855">
    <property type="entry name" value="THIOSULFATE SULFURTRANSFERASE"/>
    <property type="match status" value="1"/>
</dbReference>
<evidence type="ECO:0000256" key="1">
    <source>
        <dbReference type="ARBA" id="ARBA00022737"/>
    </source>
</evidence>
<proteinExistence type="predicted"/>
<dbReference type="Gene3D" id="3.40.250.10">
    <property type="entry name" value="Rhodanese-like domain"/>
    <property type="match status" value="2"/>
</dbReference>
<reference evidence="4" key="1">
    <citation type="submission" date="2020-02" db="EMBL/GenBank/DDBJ databases">
        <authorList>
            <person name="Meier V. D."/>
        </authorList>
    </citation>
    <scope>NUCLEOTIDE SEQUENCE</scope>
    <source>
        <strain evidence="4">AVDCRST_MAG49</strain>
    </source>
</reference>
<evidence type="ECO:0000313" key="4">
    <source>
        <dbReference type="EMBL" id="CAA9566915.1"/>
    </source>
</evidence>
<dbReference type="InterPro" id="IPR001763">
    <property type="entry name" value="Rhodanese-like_dom"/>
</dbReference>
<dbReference type="GO" id="GO:0004792">
    <property type="term" value="F:thiosulfate-cyanide sulfurtransferase activity"/>
    <property type="evidence" value="ECO:0007669"/>
    <property type="project" value="UniProtKB-EC"/>
</dbReference>
<dbReference type="PANTHER" id="PTHR43855:SF1">
    <property type="entry name" value="THIOSULFATE SULFURTRANSFERASE"/>
    <property type="match status" value="1"/>
</dbReference>
<dbReference type="InterPro" id="IPR036873">
    <property type="entry name" value="Rhodanese-like_dom_sf"/>
</dbReference>
<gene>
    <name evidence="4" type="ORF">AVDCRST_MAG49-3199</name>
</gene>
<dbReference type="PROSITE" id="PS50206">
    <property type="entry name" value="RHODANESE_3"/>
    <property type="match status" value="2"/>
</dbReference>
<organism evidence="4">
    <name type="scientific">uncultured Thermomicrobiales bacterium</name>
    <dbReference type="NCBI Taxonomy" id="1645740"/>
    <lineage>
        <taxon>Bacteria</taxon>
        <taxon>Pseudomonadati</taxon>
        <taxon>Thermomicrobiota</taxon>
        <taxon>Thermomicrobia</taxon>
        <taxon>Thermomicrobiales</taxon>
        <taxon>environmental samples</taxon>
    </lineage>
</organism>
<feature type="region of interest" description="Disordered" evidence="2">
    <location>
        <begin position="278"/>
        <end position="308"/>
    </location>
</feature>
<dbReference type="EMBL" id="CADCWG010000214">
    <property type="protein sequence ID" value="CAA9566915.1"/>
    <property type="molecule type" value="Genomic_DNA"/>
</dbReference>
<dbReference type="AlphaFoldDB" id="A0A6J4V2U9"/>
<dbReference type="CDD" id="cd01449">
    <property type="entry name" value="TST_Repeat_2"/>
    <property type="match status" value="1"/>
</dbReference>
<evidence type="ECO:0000259" key="3">
    <source>
        <dbReference type="PROSITE" id="PS50206"/>
    </source>
</evidence>
<dbReference type="CDD" id="cd01448">
    <property type="entry name" value="TST_Repeat_1"/>
    <property type="match status" value="1"/>
</dbReference>
<feature type="domain" description="Rhodanese" evidence="3">
    <location>
        <begin position="27"/>
        <end position="155"/>
    </location>
</feature>
<accession>A0A6J4V2U9</accession>
<sequence length="308" mass="32666">MAKTSGTDGSVLPDVLVSTGWLADHLADPRLRVLDIRGYVRTEDLGGGRQAAAYLAARDEYDAGHIPGAGFVDWTVDITDPEDPVKVQLAPPARFAATMSRLGIGDDTDVVAVDHTGGHFATRLWWALRAMGHERCAVLDGGWTRWAAEGRPVSVEVPSLAPTPFTPRPRPALRVTAEEIAAGLGRDDRLLVDARDPGQYTGAVVRGSRGGHIPGAVNIPTRTLVNADGTWKSVEELRQTLAAGGVRDGQPVAAYCNGGVTATAVLFALHRVGRTDDANYDGSWNEWGERPDLPAEGGPGTSPAGREE</sequence>
<dbReference type="InterPro" id="IPR001307">
    <property type="entry name" value="Thiosulphate_STrfase_CS"/>
</dbReference>
<dbReference type="PROSITE" id="PS00380">
    <property type="entry name" value="RHODANESE_1"/>
    <property type="match status" value="1"/>
</dbReference>
<feature type="domain" description="Rhodanese" evidence="3">
    <location>
        <begin position="185"/>
        <end position="296"/>
    </location>
</feature>
<keyword evidence="1" id="KW-0677">Repeat</keyword>
<evidence type="ECO:0000256" key="2">
    <source>
        <dbReference type="SAM" id="MobiDB-lite"/>
    </source>
</evidence>
<keyword evidence="4" id="KW-0808">Transferase</keyword>
<protein>
    <submittedName>
        <fullName evidence="4">Thiosulfate sulfurtransferase, rhodanese</fullName>
        <ecNumber evidence="4">2.8.1.1</ecNumber>
    </submittedName>
</protein>
<dbReference type="SUPFAM" id="SSF52821">
    <property type="entry name" value="Rhodanese/Cell cycle control phosphatase"/>
    <property type="match status" value="2"/>
</dbReference>
<dbReference type="SMART" id="SM00450">
    <property type="entry name" value="RHOD"/>
    <property type="match status" value="2"/>
</dbReference>
<dbReference type="Pfam" id="PF00581">
    <property type="entry name" value="Rhodanese"/>
    <property type="match status" value="2"/>
</dbReference>
<dbReference type="EC" id="2.8.1.1" evidence="4"/>
<dbReference type="InterPro" id="IPR051126">
    <property type="entry name" value="Thiosulfate_sulfurtransferase"/>
</dbReference>